<proteinExistence type="predicted"/>
<dbReference type="InterPro" id="IPR032710">
    <property type="entry name" value="NTF2-like_dom_sf"/>
</dbReference>
<dbReference type="SUPFAM" id="SSF54427">
    <property type="entry name" value="NTF2-like"/>
    <property type="match status" value="1"/>
</dbReference>
<reference evidence="2 3" key="1">
    <citation type="submission" date="2021-02" db="EMBL/GenBank/DDBJ databases">
        <title>Streptomyces spirodelae sp. nov., isolated from duckweed.</title>
        <authorList>
            <person name="Saimee Y."/>
            <person name="Duangmal K."/>
        </authorList>
    </citation>
    <scope>NUCLEOTIDE SEQUENCE [LARGE SCALE GENOMIC DNA]</scope>
    <source>
        <strain evidence="2 3">DSM 42105</strain>
    </source>
</reference>
<dbReference type="EMBL" id="JAFFZM010000019">
    <property type="protein sequence ID" value="MBO8201993.1"/>
    <property type="molecule type" value="Genomic_DNA"/>
</dbReference>
<protein>
    <submittedName>
        <fullName evidence="2">Nuclear transport factor 2 family protein</fullName>
    </submittedName>
</protein>
<comment type="caution">
    <text evidence="2">The sequence shown here is derived from an EMBL/GenBank/DDBJ whole genome shotgun (WGS) entry which is preliminary data.</text>
</comment>
<feature type="domain" description="SnoaL-like" evidence="1">
    <location>
        <begin position="4"/>
        <end position="104"/>
    </location>
</feature>
<evidence type="ECO:0000259" key="1">
    <source>
        <dbReference type="Pfam" id="PF12680"/>
    </source>
</evidence>
<dbReference type="InterPro" id="IPR037401">
    <property type="entry name" value="SnoaL-like"/>
</dbReference>
<accession>A0ABS3Y2W5</accession>
<name>A0ABS3Y2W5_9ACTN</name>
<organism evidence="2 3">
    <name type="scientific">Streptomyces smyrnaeus</name>
    <dbReference type="NCBI Taxonomy" id="1387713"/>
    <lineage>
        <taxon>Bacteria</taxon>
        <taxon>Bacillati</taxon>
        <taxon>Actinomycetota</taxon>
        <taxon>Actinomycetes</taxon>
        <taxon>Kitasatosporales</taxon>
        <taxon>Streptomycetaceae</taxon>
        <taxon>Streptomyces</taxon>
    </lineage>
</organism>
<evidence type="ECO:0000313" key="2">
    <source>
        <dbReference type="EMBL" id="MBO8201993.1"/>
    </source>
</evidence>
<dbReference type="Pfam" id="PF12680">
    <property type="entry name" value="SnoaL_2"/>
    <property type="match status" value="1"/>
</dbReference>
<evidence type="ECO:0000313" key="3">
    <source>
        <dbReference type="Proteomes" id="UP000721954"/>
    </source>
</evidence>
<keyword evidence="3" id="KW-1185">Reference proteome</keyword>
<gene>
    <name evidence="2" type="ORF">JW613_27400</name>
</gene>
<sequence length="143" mass="15025">MLESDADALAGLYAVDGVHEFPFAVPGLPGRFTGREEIRAGHRALWDGGGARVTEIRDVVVHRSTDPQVLTAEHTVAGTLEAGGRPFRLAGLLVLRVRDGRLVHVRDYLDGLGLARVGAPTGRGRGEGGPDAIVTALDEGAGR</sequence>
<dbReference type="Gene3D" id="3.10.450.50">
    <property type="match status" value="1"/>
</dbReference>
<dbReference type="Proteomes" id="UP000721954">
    <property type="component" value="Unassembled WGS sequence"/>
</dbReference>